<dbReference type="KEGG" id="gtt:GUITHDRAFT_118364"/>
<evidence type="ECO:0000313" key="2">
    <source>
        <dbReference type="EMBL" id="EKX35448.1"/>
    </source>
</evidence>
<keyword evidence="4" id="KW-1185">Reference proteome</keyword>
<dbReference type="HOGENOM" id="CLU_1130852_0_0_1"/>
<sequence length="246" mass="28298">MSGKAISESFDTYTKMYPQVQAAINFAMKELIAKRPADPFSFLSEKLREANIFIKVEAIHMRNCAMKIQARARGMRDRQKVARQKETKAKEAAALKIQSRQRGIKAREMGCRSKHRRSNMLVWLYGLFERIRNKQGVESQVLMKYLQCDPDTVQSLDLPRKYYTYPSFFQQNATAAIPVLAETPSKTLDWSDFSALFGLSPEEAEETRKQHAAVQIQATSSISELRETDGEGRCRRFSEDEGREKR</sequence>
<dbReference type="Proteomes" id="UP000011087">
    <property type="component" value="Unassembled WGS sequence"/>
</dbReference>
<name>L1IGU0_GUITC</name>
<dbReference type="InterPro" id="IPR000048">
    <property type="entry name" value="IQ_motif_EF-hand-BS"/>
</dbReference>
<dbReference type="GeneID" id="17292195"/>
<dbReference type="Gene3D" id="1.20.5.190">
    <property type="match status" value="1"/>
</dbReference>
<evidence type="ECO:0000313" key="4">
    <source>
        <dbReference type="Proteomes" id="UP000011087"/>
    </source>
</evidence>
<gene>
    <name evidence="2" type="ORF">GUITHDRAFT_118364</name>
</gene>
<dbReference type="AlphaFoldDB" id="L1IGU0"/>
<organism evidence="2">
    <name type="scientific">Guillardia theta (strain CCMP2712)</name>
    <name type="common">Cryptophyte</name>
    <dbReference type="NCBI Taxonomy" id="905079"/>
    <lineage>
        <taxon>Eukaryota</taxon>
        <taxon>Cryptophyceae</taxon>
        <taxon>Pyrenomonadales</taxon>
        <taxon>Geminigeraceae</taxon>
        <taxon>Guillardia</taxon>
    </lineage>
</organism>
<reference evidence="2 4" key="1">
    <citation type="journal article" date="2012" name="Nature">
        <title>Algal genomes reveal evolutionary mosaicism and the fate of nucleomorphs.</title>
        <authorList>
            <consortium name="DOE Joint Genome Institute"/>
            <person name="Curtis B.A."/>
            <person name="Tanifuji G."/>
            <person name="Burki F."/>
            <person name="Gruber A."/>
            <person name="Irimia M."/>
            <person name="Maruyama S."/>
            <person name="Arias M.C."/>
            <person name="Ball S.G."/>
            <person name="Gile G.H."/>
            <person name="Hirakawa Y."/>
            <person name="Hopkins J.F."/>
            <person name="Kuo A."/>
            <person name="Rensing S.A."/>
            <person name="Schmutz J."/>
            <person name="Symeonidi A."/>
            <person name="Elias M."/>
            <person name="Eveleigh R.J."/>
            <person name="Herman E.K."/>
            <person name="Klute M.J."/>
            <person name="Nakayama T."/>
            <person name="Obornik M."/>
            <person name="Reyes-Prieto A."/>
            <person name="Armbrust E.V."/>
            <person name="Aves S.J."/>
            <person name="Beiko R.G."/>
            <person name="Coutinho P."/>
            <person name="Dacks J.B."/>
            <person name="Durnford D.G."/>
            <person name="Fast N.M."/>
            <person name="Green B.R."/>
            <person name="Grisdale C.J."/>
            <person name="Hempel F."/>
            <person name="Henrissat B."/>
            <person name="Hoppner M.P."/>
            <person name="Ishida K."/>
            <person name="Kim E."/>
            <person name="Koreny L."/>
            <person name="Kroth P.G."/>
            <person name="Liu Y."/>
            <person name="Malik S.B."/>
            <person name="Maier U.G."/>
            <person name="McRose D."/>
            <person name="Mock T."/>
            <person name="Neilson J.A."/>
            <person name="Onodera N.T."/>
            <person name="Poole A.M."/>
            <person name="Pritham E.J."/>
            <person name="Richards T.A."/>
            <person name="Rocap G."/>
            <person name="Roy S.W."/>
            <person name="Sarai C."/>
            <person name="Schaack S."/>
            <person name="Shirato S."/>
            <person name="Slamovits C.H."/>
            <person name="Spencer D.F."/>
            <person name="Suzuki S."/>
            <person name="Worden A.Z."/>
            <person name="Zauner S."/>
            <person name="Barry K."/>
            <person name="Bell C."/>
            <person name="Bharti A.K."/>
            <person name="Crow J.A."/>
            <person name="Grimwood J."/>
            <person name="Kramer R."/>
            <person name="Lindquist E."/>
            <person name="Lucas S."/>
            <person name="Salamov A."/>
            <person name="McFadden G.I."/>
            <person name="Lane C.E."/>
            <person name="Keeling P.J."/>
            <person name="Gray M.W."/>
            <person name="Grigoriev I.V."/>
            <person name="Archibald J.M."/>
        </authorList>
    </citation>
    <scope>NUCLEOTIDE SEQUENCE</scope>
    <source>
        <strain evidence="2 4">CCMP2712</strain>
    </source>
</reference>
<evidence type="ECO:0000313" key="3">
    <source>
        <dbReference type="EnsemblProtists" id="EKX35448"/>
    </source>
</evidence>
<dbReference type="SMART" id="SM00015">
    <property type="entry name" value="IQ"/>
    <property type="match status" value="2"/>
</dbReference>
<feature type="region of interest" description="Disordered" evidence="1">
    <location>
        <begin position="208"/>
        <end position="246"/>
    </location>
</feature>
<dbReference type="PROSITE" id="PS50096">
    <property type="entry name" value="IQ"/>
    <property type="match status" value="2"/>
</dbReference>
<accession>L1IGU0</accession>
<reference evidence="3" key="3">
    <citation type="submission" date="2015-06" db="UniProtKB">
        <authorList>
            <consortium name="EnsemblProtists"/>
        </authorList>
    </citation>
    <scope>IDENTIFICATION</scope>
</reference>
<dbReference type="Pfam" id="PF00612">
    <property type="entry name" value="IQ"/>
    <property type="match status" value="2"/>
</dbReference>
<dbReference type="EnsemblProtists" id="EKX35448">
    <property type="protein sequence ID" value="EKX35448"/>
    <property type="gene ID" value="GUITHDRAFT_118364"/>
</dbReference>
<dbReference type="EMBL" id="JH993090">
    <property type="protein sequence ID" value="EKX35448.1"/>
    <property type="molecule type" value="Genomic_DNA"/>
</dbReference>
<protein>
    <submittedName>
        <fullName evidence="2 3">Uncharacterized protein</fullName>
    </submittedName>
</protein>
<reference evidence="4" key="2">
    <citation type="submission" date="2012-11" db="EMBL/GenBank/DDBJ databases">
        <authorList>
            <person name="Kuo A."/>
            <person name="Curtis B.A."/>
            <person name="Tanifuji G."/>
            <person name="Burki F."/>
            <person name="Gruber A."/>
            <person name="Irimia M."/>
            <person name="Maruyama S."/>
            <person name="Arias M.C."/>
            <person name="Ball S.G."/>
            <person name="Gile G.H."/>
            <person name="Hirakawa Y."/>
            <person name="Hopkins J.F."/>
            <person name="Rensing S.A."/>
            <person name="Schmutz J."/>
            <person name="Symeonidi A."/>
            <person name="Elias M."/>
            <person name="Eveleigh R.J."/>
            <person name="Herman E.K."/>
            <person name="Klute M.J."/>
            <person name="Nakayama T."/>
            <person name="Obornik M."/>
            <person name="Reyes-Prieto A."/>
            <person name="Armbrust E.V."/>
            <person name="Aves S.J."/>
            <person name="Beiko R.G."/>
            <person name="Coutinho P."/>
            <person name="Dacks J.B."/>
            <person name="Durnford D.G."/>
            <person name="Fast N.M."/>
            <person name="Green B.R."/>
            <person name="Grisdale C."/>
            <person name="Hempe F."/>
            <person name="Henrissat B."/>
            <person name="Hoppner M.P."/>
            <person name="Ishida K.-I."/>
            <person name="Kim E."/>
            <person name="Koreny L."/>
            <person name="Kroth P.G."/>
            <person name="Liu Y."/>
            <person name="Malik S.-B."/>
            <person name="Maier U.G."/>
            <person name="McRose D."/>
            <person name="Mock T."/>
            <person name="Neilson J.A."/>
            <person name="Onodera N.T."/>
            <person name="Poole A.M."/>
            <person name="Pritham E.J."/>
            <person name="Richards T.A."/>
            <person name="Rocap G."/>
            <person name="Roy S.W."/>
            <person name="Sarai C."/>
            <person name="Schaack S."/>
            <person name="Shirato S."/>
            <person name="Slamovits C.H."/>
            <person name="Spencer D.F."/>
            <person name="Suzuki S."/>
            <person name="Worden A.Z."/>
            <person name="Zauner S."/>
            <person name="Barry K."/>
            <person name="Bell C."/>
            <person name="Bharti A.K."/>
            <person name="Crow J.A."/>
            <person name="Grimwood J."/>
            <person name="Kramer R."/>
            <person name="Lindquist E."/>
            <person name="Lucas S."/>
            <person name="Salamov A."/>
            <person name="McFadden G.I."/>
            <person name="Lane C.E."/>
            <person name="Keeling P.J."/>
            <person name="Gray M.W."/>
            <person name="Grigoriev I.V."/>
            <person name="Archibald J.M."/>
        </authorList>
    </citation>
    <scope>NUCLEOTIDE SEQUENCE</scope>
    <source>
        <strain evidence="4">CCMP2712</strain>
    </source>
</reference>
<dbReference type="RefSeq" id="XP_005822428.1">
    <property type="nucleotide sequence ID" value="XM_005822371.1"/>
</dbReference>
<evidence type="ECO:0000256" key="1">
    <source>
        <dbReference type="SAM" id="MobiDB-lite"/>
    </source>
</evidence>
<proteinExistence type="predicted"/>
<feature type="compositionally biased region" description="Basic and acidic residues" evidence="1">
    <location>
        <begin position="224"/>
        <end position="246"/>
    </location>
</feature>
<dbReference type="PaxDb" id="55529-EKX35448"/>